<dbReference type="AlphaFoldDB" id="A0A1C5AK08"/>
<sequence length="65" mass="6780">MMTGVTSLFARQESAAPRVGFAGIDLAAYPNLVAAITDPSPSAPRDLFETTVRSVLRGLLTDDAG</sequence>
<dbReference type="EMBL" id="FMCU01000018">
    <property type="protein sequence ID" value="SCF45565.1"/>
    <property type="molecule type" value="Genomic_DNA"/>
</dbReference>
<proteinExistence type="predicted"/>
<evidence type="ECO:0000313" key="2">
    <source>
        <dbReference type="Proteomes" id="UP000198797"/>
    </source>
</evidence>
<organism evidence="1 2">
    <name type="scientific">Micromonospora matsumotoense</name>
    <dbReference type="NCBI Taxonomy" id="121616"/>
    <lineage>
        <taxon>Bacteria</taxon>
        <taxon>Bacillati</taxon>
        <taxon>Actinomycetota</taxon>
        <taxon>Actinomycetes</taxon>
        <taxon>Micromonosporales</taxon>
        <taxon>Micromonosporaceae</taxon>
        <taxon>Micromonospora</taxon>
    </lineage>
</organism>
<name>A0A1C5AK08_9ACTN</name>
<evidence type="ECO:0000313" key="1">
    <source>
        <dbReference type="EMBL" id="SCF45565.1"/>
    </source>
</evidence>
<protein>
    <submittedName>
        <fullName evidence="1">Uncharacterized protein</fullName>
    </submittedName>
</protein>
<accession>A0A1C5AK08</accession>
<reference evidence="2" key="1">
    <citation type="submission" date="2016-06" db="EMBL/GenBank/DDBJ databases">
        <authorList>
            <person name="Varghese N."/>
            <person name="Submissions Spin"/>
        </authorList>
    </citation>
    <scope>NUCLEOTIDE SEQUENCE [LARGE SCALE GENOMIC DNA]</scope>
    <source>
        <strain evidence="2">DSM 44100</strain>
    </source>
</reference>
<gene>
    <name evidence="1" type="ORF">GA0070216_11885</name>
</gene>
<keyword evidence="2" id="KW-1185">Reference proteome</keyword>
<dbReference type="Proteomes" id="UP000198797">
    <property type="component" value="Unassembled WGS sequence"/>
</dbReference>